<evidence type="ECO:0000313" key="1">
    <source>
        <dbReference type="EMBL" id="AFU58717.1"/>
    </source>
</evidence>
<proteinExistence type="predicted"/>
<dbReference type="BioCyc" id="CNIT1237085:G1324-1782-MONOMER"/>
<reference evidence="1 2" key="1">
    <citation type="journal article" date="2012" name="Environ. Microbiol.">
        <title>The genome of the ammonia-oxidizing Candidatus Nitrososphaera gargensis: insights into metabolic versatility and environmental adaptations.</title>
        <authorList>
            <person name="Spang A."/>
            <person name="Poehlein A."/>
            <person name="Offre P."/>
            <person name="Zumbragel S."/>
            <person name="Haider S."/>
            <person name="Rychlik N."/>
            <person name="Nowka B."/>
            <person name="Schmeisser C."/>
            <person name="Lebedeva E.V."/>
            <person name="Rattei T."/>
            <person name="Bohm C."/>
            <person name="Schmid M."/>
            <person name="Galushko A."/>
            <person name="Hatzenpichler R."/>
            <person name="Weinmaier T."/>
            <person name="Daniel R."/>
            <person name="Schleper C."/>
            <person name="Spieck E."/>
            <person name="Streit W."/>
            <person name="Wagner M."/>
        </authorList>
    </citation>
    <scope>NUCLEOTIDE SEQUENCE [LARGE SCALE GENOMIC DNA]</scope>
    <source>
        <strain evidence="2">Ga9.2</strain>
    </source>
</reference>
<organism evidence="1 2">
    <name type="scientific">Nitrososphaera gargensis (strain Ga9.2)</name>
    <dbReference type="NCBI Taxonomy" id="1237085"/>
    <lineage>
        <taxon>Archaea</taxon>
        <taxon>Nitrososphaerota</taxon>
        <taxon>Nitrososphaeria</taxon>
        <taxon>Nitrososphaerales</taxon>
        <taxon>Nitrososphaeraceae</taxon>
        <taxon>Nitrososphaera</taxon>
    </lineage>
</organism>
<dbReference type="AlphaFoldDB" id="K0IK88"/>
<dbReference type="Proteomes" id="UP000008037">
    <property type="component" value="Chromosome"/>
</dbReference>
<dbReference type="EMBL" id="CP002408">
    <property type="protein sequence ID" value="AFU58717.1"/>
    <property type="molecule type" value="Genomic_DNA"/>
</dbReference>
<keyword evidence="2" id="KW-1185">Reference proteome</keyword>
<dbReference type="GeneID" id="13795647"/>
<evidence type="ECO:0000313" key="2">
    <source>
        <dbReference type="Proteomes" id="UP000008037"/>
    </source>
</evidence>
<name>K0IK88_NITGG</name>
<dbReference type="STRING" id="1237085.Ngar_c17840"/>
<gene>
    <name evidence="1" type="ordered locus">Ngar_c17840</name>
</gene>
<accession>K0IK88</accession>
<evidence type="ECO:0008006" key="3">
    <source>
        <dbReference type="Google" id="ProtNLM"/>
    </source>
</evidence>
<sequence length="156" mass="16707">MNVVVLIFPPSASTSRRALARSIRGLDIRISNEGGCIICEGRDPTKLASRLANLAGADITTIARKVPSRFSSITNAIVQAGSETILPDEKFYVKVIQQAAKADYVDRDIEFASTGALVGKLAEINALPAKSEQEADRVILAIVGKKSAYICVKDMT</sequence>
<protein>
    <recommendedName>
        <fullName evidence="3">THUMP domain-containing protein</fullName>
    </recommendedName>
</protein>
<dbReference type="RefSeq" id="WP_015019254.1">
    <property type="nucleotide sequence ID" value="NC_018719.1"/>
</dbReference>
<dbReference type="HOGENOM" id="CLU_1682755_0_0_2"/>
<dbReference type="KEGG" id="nga:Ngar_c17840"/>
<dbReference type="InParanoid" id="K0IK88"/>